<organism evidence="4 6">
    <name type="scientific">Mycolicibacterium diernhoferi</name>
    <dbReference type="NCBI Taxonomy" id="1801"/>
    <lineage>
        <taxon>Bacteria</taxon>
        <taxon>Bacillati</taxon>
        <taxon>Actinomycetota</taxon>
        <taxon>Actinomycetes</taxon>
        <taxon>Mycobacteriales</taxon>
        <taxon>Mycobacteriaceae</taxon>
        <taxon>Mycolicibacterium</taxon>
    </lineage>
</organism>
<dbReference type="PANTHER" id="PTHR42760:SF133">
    <property type="entry name" value="3-OXOACYL-[ACYL-CARRIER-PROTEIN] REDUCTASE"/>
    <property type="match status" value="1"/>
</dbReference>
<reference evidence="4 6" key="1">
    <citation type="submission" date="2016-09" db="EMBL/GenBank/DDBJ databases">
        <title>genome sequences of unsequenced Mycobacteria.</title>
        <authorList>
            <person name="Greninger A.L."/>
            <person name="Jerome K.R."/>
            <person name="Mcnair B."/>
            <person name="Wallis C."/>
            <person name="Fang F."/>
        </authorList>
    </citation>
    <scope>NUCLEOTIDE SEQUENCE [LARGE SCALE GENOMIC DNA]</scope>
    <source>
        <strain evidence="4 6">BM1</strain>
    </source>
</reference>
<dbReference type="CDD" id="cd05233">
    <property type="entry name" value="SDR_c"/>
    <property type="match status" value="1"/>
</dbReference>
<comment type="similarity">
    <text evidence="1 3">Belongs to the short-chain dehydrogenases/reductases (SDR) family.</text>
</comment>
<dbReference type="EMBL" id="MIJD01000001">
    <property type="protein sequence ID" value="OPE56369.1"/>
    <property type="molecule type" value="Genomic_DNA"/>
</dbReference>
<dbReference type="InterPro" id="IPR036291">
    <property type="entry name" value="NAD(P)-bd_dom_sf"/>
</dbReference>
<dbReference type="OrthoDB" id="7064009at2"/>
<protein>
    <submittedName>
        <fullName evidence="5">NAD(P)-dependent oxidoreductase</fullName>
    </submittedName>
    <submittedName>
        <fullName evidence="4">Short-chain dehydrogenase</fullName>
    </submittedName>
</protein>
<dbReference type="STRING" id="1801.BRW64_09120"/>
<dbReference type="PANTHER" id="PTHR42760">
    <property type="entry name" value="SHORT-CHAIN DEHYDROGENASES/REDUCTASES FAMILY MEMBER"/>
    <property type="match status" value="1"/>
</dbReference>
<evidence type="ECO:0000256" key="1">
    <source>
        <dbReference type="ARBA" id="ARBA00006484"/>
    </source>
</evidence>
<gene>
    <name evidence="4" type="ORF">BV510_00130</name>
    <name evidence="5" type="ORF">CRI78_00050</name>
</gene>
<proteinExistence type="inferred from homology"/>
<keyword evidence="7" id="KW-1185">Reference proteome</keyword>
<dbReference type="EMBL" id="PDCR01000001">
    <property type="protein sequence ID" value="PEG56304.1"/>
    <property type="molecule type" value="Genomic_DNA"/>
</dbReference>
<accession>A0A1Q4HFU7</accession>
<dbReference type="PRINTS" id="PR00081">
    <property type="entry name" value="GDHRDH"/>
</dbReference>
<reference evidence="5 7" key="2">
    <citation type="submission" date="2017-10" db="EMBL/GenBank/DDBJ databases">
        <title>The new phylogeny of genus Mycobacterium.</title>
        <authorList>
            <person name="Tortoli E."/>
            <person name="Trovato A."/>
            <person name="Cirillo D.M."/>
        </authorList>
    </citation>
    <scope>NUCLEOTIDE SEQUENCE [LARGE SCALE GENOMIC DNA]</scope>
    <source>
        <strain evidence="5 7">IP141170001</strain>
    </source>
</reference>
<dbReference type="FunFam" id="3.40.50.720:FF:000084">
    <property type="entry name" value="Short-chain dehydrogenase reductase"/>
    <property type="match status" value="1"/>
</dbReference>
<dbReference type="Proteomes" id="UP000220340">
    <property type="component" value="Unassembled WGS sequence"/>
</dbReference>
<keyword evidence="2" id="KW-0560">Oxidoreductase</keyword>
<dbReference type="Gene3D" id="3.40.50.720">
    <property type="entry name" value="NAD(P)-binding Rossmann-like Domain"/>
    <property type="match status" value="1"/>
</dbReference>
<dbReference type="Pfam" id="PF00106">
    <property type="entry name" value="adh_short"/>
    <property type="match status" value="1"/>
</dbReference>
<evidence type="ECO:0000256" key="2">
    <source>
        <dbReference type="ARBA" id="ARBA00023002"/>
    </source>
</evidence>
<dbReference type="AlphaFoldDB" id="A0A1Q4HFU7"/>
<dbReference type="GO" id="GO:0016616">
    <property type="term" value="F:oxidoreductase activity, acting on the CH-OH group of donors, NAD or NADP as acceptor"/>
    <property type="evidence" value="ECO:0007669"/>
    <property type="project" value="TreeGrafter"/>
</dbReference>
<name>A0A1Q4HFU7_9MYCO</name>
<evidence type="ECO:0000313" key="5">
    <source>
        <dbReference type="EMBL" id="PEG56304.1"/>
    </source>
</evidence>
<evidence type="ECO:0000256" key="3">
    <source>
        <dbReference type="RuleBase" id="RU000363"/>
    </source>
</evidence>
<dbReference type="InterPro" id="IPR002347">
    <property type="entry name" value="SDR_fam"/>
</dbReference>
<comment type="caution">
    <text evidence="4">The sequence shown here is derived from an EMBL/GenBank/DDBJ whole genome shotgun (WGS) entry which is preliminary data.</text>
</comment>
<dbReference type="SUPFAM" id="SSF51735">
    <property type="entry name" value="NAD(P)-binding Rossmann-fold domains"/>
    <property type="match status" value="1"/>
</dbReference>
<evidence type="ECO:0000313" key="7">
    <source>
        <dbReference type="Proteomes" id="UP000220340"/>
    </source>
</evidence>
<evidence type="ECO:0000313" key="4">
    <source>
        <dbReference type="EMBL" id="OPE56369.1"/>
    </source>
</evidence>
<sequence length="270" mass="28252">METGLSGRTAVVTGANANIGRGVALALAAEGAKVVVVGRDRVQGERVCNRLLDAGAPEVLWQGCDVTDREAVGLMAEAVRDRFGTVDVLVNGVGGNVGMDAFADSDSASWREDIDLTFVSTLNCTHAFLPTMISRGRGRIINIGSTSGIVGDPLLAVYSAMKGAVHAFTRVLAKEVGVHGITVNAVAPYSTFPDGEDAISTGSRWHPTGIFARLMEDRAEELASIGRRTLLERQFAHPREVGAAVVYLASEAAAFVTGQVLSVDGGTQIA</sequence>
<dbReference type="Proteomes" id="UP000191039">
    <property type="component" value="Unassembled WGS sequence"/>
</dbReference>
<dbReference type="PRINTS" id="PR00080">
    <property type="entry name" value="SDRFAMILY"/>
</dbReference>
<evidence type="ECO:0000313" key="6">
    <source>
        <dbReference type="Proteomes" id="UP000191039"/>
    </source>
</evidence>